<feature type="compositionally biased region" description="Polar residues" evidence="1">
    <location>
        <begin position="392"/>
        <end position="411"/>
    </location>
</feature>
<protein>
    <submittedName>
        <fullName evidence="2">Uncharacterized protein</fullName>
    </submittedName>
</protein>
<evidence type="ECO:0000313" key="3">
    <source>
        <dbReference type="Proteomes" id="UP000799778"/>
    </source>
</evidence>
<proteinExistence type="predicted"/>
<evidence type="ECO:0000313" key="2">
    <source>
        <dbReference type="EMBL" id="KAF2014139.1"/>
    </source>
</evidence>
<dbReference type="RefSeq" id="XP_033382478.1">
    <property type="nucleotide sequence ID" value="XM_033531090.1"/>
</dbReference>
<organism evidence="2 3">
    <name type="scientific">Aaosphaeria arxii CBS 175.79</name>
    <dbReference type="NCBI Taxonomy" id="1450172"/>
    <lineage>
        <taxon>Eukaryota</taxon>
        <taxon>Fungi</taxon>
        <taxon>Dikarya</taxon>
        <taxon>Ascomycota</taxon>
        <taxon>Pezizomycotina</taxon>
        <taxon>Dothideomycetes</taxon>
        <taxon>Pleosporomycetidae</taxon>
        <taxon>Pleosporales</taxon>
        <taxon>Pleosporales incertae sedis</taxon>
        <taxon>Aaosphaeria</taxon>
    </lineage>
</organism>
<feature type="compositionally biased region" description="Basic and acidic residues" evidence="1">
    <location>
        <begin position="317"/>
        <end position="327"/>
    </location>
</feature>
<evidence type="ECO:0000256" key="1">
    <source>
        <dbReference type="SAM" id="MobiDB-lite"/>
    </source>
</evidence>
<accession>A0A6A5XMP3</accession>
<feature type="compositionally biased region" description="Polar residues" evidence="1">
    <location>
        <begin position="75"/>
        <end position="104"/>
    </location>
</feature>
<reference evidence="2" key="1">
    <citation type="journal article" date="2020" name="Stud. Mycol.">
        <title>101 Dothideomycetes genomes: a test case for predicting lifestyles and emergence of pathogens.</title>
        <authorList>
            <person name="Haridas S."/>
            <person name="Albert R."/>
            <person name="Binder M."/>
            <person name="Bloem J."/>
            <person name="Labutti K."/>
            <person name="Salamov A."/>
            <person name="Andreopoulos B."/>
            <person name="Baker S."/>
            <person name="Barry K."/>
            <person name="Bills G."/>
            <person name="Bluhm B."/>
            <person name="Cannon C."/>
            <person name="Castanera R."/>
            <person name="Culley D."/>
            <person name="Daum C."/>
            <person name="Ezra D."/>
            <person name="Gonzalez J."/>
            <person name="Henrissat B."/>
            <person name="Kuo A."/>
            <person name="Liang C."/>
            <person name="Lipzen A."/>
            <person name="Lutzoni F."/>
            <person name="Magnuson J."/>
            <person name="Mondo S."/>
            <person name="Nolan M."/>
            <person name="Ohm R."/>
            <person name="Pangilinan J."/>
            <person name="Park H.-J."/>
            <person name="Ramirez L."/>
            <person name="Alfaro M."/>
            <person name="Sun H."/>
            <person name="Tritt A."/>
            <person name="Yoshinaga Y."/>
            <person name="Zwiers L.-H."/>
            <person name="Turgeon B."/>
            <person name="Goodwin S."/>
            <person name="Spatafora J."/>
            <person name="Crous P."/>
            <person name="Grigoriev I."/>
        </authorList>
    </citation>
    <scope>NUCLEOTIDE SEQUENCE</scope>
    <source>
        <strain evidence="2">CBS 175.79</strain>
    </source>
</reference>
<feature type="region of interest" description="Disordered" evidence="1">
    <location>
        <begin position="380"/>
        <end position="464"/>
    </location>
</feature>
<dbReference type="GeneID" id="54288487"/>
<feature type="region of interest" description="Disordered" evidence="1">
    <location>
        <begin position="315"/>
        <end position="337"/>
    </location>
</feature>
<dbReference type="Proteomes" id="UP000799778">
    <property type="component" value="Unassembled WGS sequence"/>
</dbReference>
<gene>
    <name evidence="2" type="ORF">BU24DRAFT_451276</name>
</gene>
<dbReference type="AlphaFoldDB" id="A0A6A5XMP3"/>
<sequence>MKVEAESSIMLPYGLSRARQKHNNTGQNHNRSLPDEAQRWWVPSLQQLSKSSDGLSGKNLAGSLSKLTVVEVSNQQYRSSTRQTGCPTGTLANDRPNSTTNKPGSLNRKHDSIQLTLHDNVEVVDLSTKHSPYDDGDPSNLTKANLMSAQQKPHPVVRDEVSHQAVHIESVDDHRVTEPLTRSIFPIKTEGPDVIESVHLIDPGILGNKTSTAFLPVRARQFGWATPNLKMDLSDIHDPELQRQVARLMAVYPYTVRYLFDLLIEHEGNYETALRTLQSSNKKNIPRREMPSLISDISNKRIIYSPCSSRLSPLEAPAEHVEQEISHRSPGSVVKKEEEEEEIKYNIMELIGDAAFDIDNDSLEADPNLRTARHRYVSPVKPNQCGKEKSQNNRGVSGNRKPTTPRTNLTPVANMGSKRAQKPRKAKAMAIPKPHPPFSPACVLPRPSRDWSEAYSDVSMASRH</sequence>
<dbReference type="EMBL" id="ML978070">
    <property type="protein sequence ID" value="KAF2014139.1"/>
    <property type="molecule type" value="Genomic_DNA"/>
</dbReference>
<feature type="region of interest" description="Disordered" evidence="1">
    <location>
        <begin position="75"/>
        <end position="109"/>
    </location>
</feature>
<name>A0A6A5XMP3_9PLEO</name>
<keyword evidence="3" id="KW-1185">Reference proteome</keyword>